<evidence type="ECO:0000313" key="18">
    <source>
        <dbReference type="Proteomes" id="UP000557392"/>
    </source>
</evidence>
<dbReference type="Gene3D" id="2.40.170.20">
    <property type="entry name" value="TonB-dependent receptor, beta-barrel domain"/>
    <property type="match status" value="1"/>
</dbReference>
<evidence type="ECO:0000259" key="16">
    <source>
        <dbReference type="Pfam" id="PF07715"/>
    </source>
</evidence>
<evidence type="ECO:0000259" key="15">
    <source>
        <dbReference type="Pfam" id="PF00593"/>
    </source>
</evidence>
<evidence type="ECO:0000313" key="17">
    <source>
        <dbReference type="EMBL" id="MBB4100133.1"/>
    </source>
</evidence>
<keyword evidence="2 12" id="KW-0813">Transport</keyword>
<feature type="signal peptide" evidence="14">
    <location>
        <begin position="1"/>
        <end position="22"/>
    </location>
</feature>
<comment type="subcellular location">
    <subcellularLocation>
        <location evidence="1 12">Cell outer membrane</location>
        <topology evidence="1 12">Multi-pass membrane protein</topology>
    </subcellularLocation>
</comment>
<keyword evidence="17" id="KW-0675">Receptor</keyword>
<sequence>MRKAAIWLLAGTSILISGTAMAQEIQPVAPASAADEGGEEGQIVVIGRGETRQVQQISASDIAELAAGTSPLKAIEKLPSVNFQSADPFGAYEWAQRVSIRGFNQNQLGFTLDGIPLGDASYGNVNGLHISRAITSENVGEVRVAQGAGSIGTQATNNLGGTIEFFSRDPSDQFGVHAEGTYGSENTVRLFGRIESGDIGGGVKAYASYVYSDMDKWKGWGSQRTNQANGKIVAPVADDVRLVGTISYSDRRENDYQDLSLGMIKRLGYNWDNISNDYALAVRIADIANNRGDTGAPVSNAAAGTAYPAPITSVDDAYFNAAGLRRDWLGSFGVEGESAGLNFALKGYYHNNHGQGLWYTPYVPSPGAGASPISIRTTEYDMDRKGVFGHTGGQFGEHNDVTVGFWYERNDFQQARRFYALSSRTQVTRDSQDFQSNPFATQWDFDYSTDTFQYYVQDKLTFGDLTLNLGWKGFKVKDKASPNVSGGLASGQIDVTDWFQPTAGFNYKIGGGAELFGGFSQVTRAFVASATTGPFATTQAGFNALLSGSTKLKPEQSDTYELGGRFRSGPFTGSLAGYYVNFRNRLLGVTTGAGIVGNPVTLQNVGGVRSLGIEATGDLKLGSGFGAFVSYSYNDSTYRDDVRNAAGTLLAATKGKTVVDAPKHLLKGELTYDLGGFNARIGANYMSKRYFTYTNDQSVGGRVLVDATLGYKFDLGGHDLEIQANATNLFDKKYVSTIGTNGFGNSGDNMTLMVGAPQQFFVTLKAGF</sequence>
<evidence type="ECO:0000256" key="14">
    <source>
        <dbReference type="SAM" id="SignalP"/>
    </source>
</evidence>
<dbReference type="InterPro" id="IPR039426">
    <property type="entry name" value="TonB-dep_rcpt-like"/>
</dbReference>
<organism evidence="17 18">
    <name type="scientific">Sphingomonas kyeonggiensis</name>
    <dbReference type="NCBI Taxonomy" id="1268553"/>
    <lineage>
        <taxon>Bacteria</taxon>
        <taxon>Pseudomonadati</taxon>
        <taxon>Pseudomonadota</taxon>
        <taxon>Alphaproteobacteria</taxon>
        <taxon>Sphingomonadales</taxon>
        <taxon>Sphingomonadaceae</taxon>
        <taxon>Sphingomonas</taxon>
    </lineage>
</organism>
<keyword evidence="11 12" id="KW-0998">Cell outer membrane</keyword>
<keyword evidence="7" id="KW-0408">Iron</keyword>
<dbReference type="InterPro" id="IPR012910">
    <property type="entry name" value="Plug_dom"/>
</dbReference>
<evidence type="ECO:0000256" key="4">
    <source>
        <dbReference type="ARBA" id="ARBA00022496"/>
    </source>
</evidence>
<evidence type="ECO:0000256" key="7">
    <source>
        <dbReference type="ARBA" id="ARBA00023004"/>
    </source>
</evidence>
<keyword evidence="9 13" id="KW-0798">TonB box</keyword>
<dbReference type="PANTHER" id="PTHR32552">
    <property type="entry name" value="FERRICHROME IRON RECEPTOR-RELATED"/>
    <property type="match status" value="1"/>
</dbReference>
<evidence type="ECO:0000256" key="10">
    <source>
        <dbReference type="ARBA" id="ARBA00023136"/>
    </source>
</evidence>
<dbReference type="GO" id="GO:0009279">
    <property type="term" value="C:cell outer membrane"/>
    <property type="evidence" value="ECO:0007669"/>
    <property type="project" value="UniProtKB-SubCell"/>
</dbReference>
<evidence type="ECO:0000256" key="12">
    <source>
        <dbReference type="PROSITE-ProRule" id="PRU01360"/>
    </source>
</evidence>
<dbReference type="PROSITE" id="PS52016">
    <property type="entry name" value="TONB_DEPENDENT_REC_3"/>
    <property type="match status" value="1"/>
</dbReference>
<evidence type="ECO:0000256" key="5">
    <source>
        <dbReference type="ARBA" id="ARBA00022692"/>
    </source>
</evidence>
<protein>
    <submittedName>
        <fullName evidence="17">Iron complex outermembrane receptor protein</fullName>
    </submittedName>
</protein>
<feature type="chain" id="PRO_5031082977" evidence="14">
    <location>
        <begin position="23"/>
        <end position="768"/>
    </location>
</feature>
<evidence type="ECO:0000256" key="3">
    <source>
        <dbReference type="ARBA" id="ARBA00022452"/>
    </source>
</evidence>
<keyword evidence="4" id="KW-0410">Iron transport</keyword>
<accession>A0A7W6NY89</accession>
<keyword evidence="8" id="KW-0406">Ion transport</keyword>
<dbReference type="PANTHER" id="PTHR32552:SF89">
    <property type="entry name" value="CATECHOLATE SIDEROPHORE RECEPTOR FIU"/>
    <property type="match status" value="1"/>
</dbReference>
<dbReference type="Proteomes" id="UP000557392">
    <property type="component" value="Unassembled WGS sequence"/>
</dbReference>
<dbReference type="AlphaFoldDB" id="A0A7W6NY89"/>
<dbReference type="InterPro" id="IPR037066">
    <property type="entry name" value="Plug_dom_sf"/>
</dbReference>
<feature type="domain" description="TonB-dependent receptor-like beta-barrel" evidence="15">
    <location>
        <begin position="266"/>
        <end position="729"/>
    </location>
</feature>
<keyword evidence="18" id="KW-1185">Reference proteome</keyword>
<keyword evidence="10 12" id="KW-0472">Membrane</keyword>
<proteinExistence type="inferred from homology"/>
<evidence type="ECO:0000256" key="11">
    <source>
        <dbReference type="ARBA" id="ARBA00023237"/>
    </source>
</evidence>
<evidence type="ECO:0000256" key="2">
    <source>
        <dbReference type="ARBA" id="ARBA00022448"/>
    </source>
</evidence>
<evidence type="ECO:0000256" key="8">
    <source>
        <dbReference type="ARBA" id="ARBA00023065"/>
    </source>
</evidence>
<keyword evidence="3 12" id="KW-1134">Transmembrane beta strand</keyword>
<keyword evidence="5 12" id="KW-0812">Transmembrane</keyword>
<dbReference type="EMBL" id="JACIEH010000003">
    <property type="protein sequence ID" value="MBB4100133.1"/>
    <property type="molecule type" value="Genomic_DNA"/>
</dbReference>
<dbReference type="Gene3D" id="2.170.130.10">
    <property type="entry name" value="TonB-dependent receptor, plug domain"/>
    <property type="match status" value="1"/>
</dbReference>
<evidence type="ECO:0000256" key="1">
    <source>
        <dbReference type="ARBA" id="ARBA00004571"/>
    </source>
</evidence>
<dbReference type="InterPro" id="IPR036942">
    <property type="entry name" value="Beta-barrel_TonB_sf"/>
</dbReference>
<reference evidence="17 18" key="1">
    <citation type="submission" date="2020-08" db="EMBL/GenBank/DDBJ databases">
        <title>Genomic Encyclopedia of Type Strains, Phase IV (KMG-IV): sequencing the most valuable type-strain genomes for metagenomic binning, comparative biology and taxonomic classification.</title>
        <authorList>
            <person name="Goeker M."/>
        </authorList>
    </citation>
    <scope>NUCLEOTIDE SEQUENCE [LARGE SCALE GENOMIC DNA]</scope>
    <source>
        <strain evidence="17 18">DSM 101806</strain>
    </source>
</reference>
<dbReference type="InterPro" id="IPR000531">
    <property type="entry name" value="Beta-barrel_TonB"/>
</dbReference>
<dbReference type="RefSeq" id="WP_183999457.1">
    <property type="nucleotide sequence ID" value="NZ_JACIEH010000003.1"/>
</dbReference>
<comment type="caution">
    <text evidence="17">The sequence shown here is derived from an EMBL/GenBank/DDBJ whole genome shotgun (WGS) entry which is preliminary data.</text>
</comment>
<evidence type="ECO:0000256" key="13">
    <source>
        <dbReference type="RuleBase" id="RU003357"/>
    </source>
</evidence>
<dbReference type="GO" id="GO:0015344">
    <property type="term" value="F:siderophore uptake transmembrane transporter activity"/>
    <property type="evidence" value="ECO:0007669"/>
    <property type="project" value="TreeGrafter"/>
</dbReference>
<evidence type="ECO:0000256" key="9">
    <source>
        <dbReference type="ARBA" id="ARBA00023077"/>
    </source>
</evidence>
<gene>
    <name evidence="17" type="ORF">GGR46_003705</name>
</gene>
<feature type="domain" description="TonB-dependent receptor plug" evidence="16">
    <location>
        <begin position="51"/>
        <end position="161"/>
    </location>
</feature>
<evidence type="ECO:0000256" key="6">
    <source>
        <dbReference type="ARBA" id="ARBA00022729"/>
    </source>
</evidence>
<dbReference type="Pfam" id="PF00593">
    <property type="entry name" value="TonB_dep_Rec_b-barrel"/>
    <property type="match status" value="1"/>
</dbReference>
<dbReference type="SUPFAM" id="SSF56935">
    <property type="entry name" value="Porins"/>
    <property type="match status" value="1"/>
</dbReference>
<dbReference type="Pfam" id="PF07715">
    <property type="entry name" value="Plug"/>
    <property type="match status" value="1"/>
</dbReference>
<keyword evidence="6 14" id="KW-0732">Signal</keyword>
<name>A0A7W6NY89_9SPHN</name>
<comment type="similarity">
    <text evidence="12 13">Belongs to the TonB-dependent receptor family.</text>
</comment>